<keyword evidence="1" id="KW-0812">Transmembrane</keyword>
<gene>
    <name evidence="2" type="ORF">I6U48_09945</name>
</gene>
<feature type="transmembrane region" description="Helical" evidence="1">
    <location>
        <begin position="58"/>
        <end position="76"/>
    </location>
</feature>
<feature type="transmembrane region" description="Helical" evidence="1">
    <location>
        <begin position="88"/>
        <end position="106"/>
    </location>
</feature>
<dbReference type="RefSeq" id="WP_218320253.1">
    <property type="nucleotide sequence ID" value="NZ_JAEEGC010000039.1"/>
</dbReference>
<dbReference type="EMBL" id="JAEEGC010000039">
    <property type="protein sequence ID" value="MBV7273229.1"/>
    <property type="molecule type" value="Genomic_DNA"/>
</dbReference>
<reference evidence="2" key="1">
    <citation type="submission" date="2020-12" db="EMBL/GenBank/DDBJ databases">
        <title>Clostridium thailandense sp. nov., a novel acetogenic bacterium isolated from peat land soil in Thailand.</title>
        <authorList>
            <person name="Chaikitkaew S."/>
            <person name="Birkeland N.K."/>
        </authorList>
    </citation>
    <scope>NUCLEOTIDE SEQUENCE</scope>
    <source>
        <strain evidence="2">PL3</strain>
    </source>
</reference>
<comment type="caution">
    <text evidence="2">The sequence shown here is derived from an EMBL/GenBank/DDBJ whole genome shotgun (WGS) entry which is preliminary data.</text>
</comment>
<sequence length="158" mass="17796">MLKLTVWELFLRLIPECFLFILGSYVIANIRIKKSSYFASSILFAIGAYLIRMLPIHFGIHTGISIMLYILLATFLNKIPIKDAISASMLWTITLSACEALNAYILNCLKLNMQSILNNPLVKVLYFTPSLIMFSLAILLANILISKSEKEGSKNVFN</sequence>
<dbReference type="Proteomes" id="UP000694308">
    <property type="component" value="Unassembled WGS sequence"/>
</dbReference>
<keyword evidence="1" id="KW-1133">Transmembrane helix</keyword>
<feature type="transmembrane region" description="Helical" evidence="1">
    <location>
        <begin position="35"/>
        <end position="52"/>
    </location>
</feature>
<proteinExistence type="predicted"/>
<keyword evidence="1" id="KW-0472">Membrane</keyword>
<evidence type="ECO:0000313" key="3">
    <source>
        <dbReference type="Proteomes" id="UP000694308"/>
    </source>
</evidence>
<keyword evidence="3" id="KW-1185">Reference proteome</keyword>
<accession>A0A949X2G5</accession>
<feature type="transmembrane region" description="Helical" evidence="1">
    <location>
        <begin position="126"/>
        <end position="145"/>
    </location>
</feature>
<organism evidence="2 3">
    <name type="scientific">Clostridium thailandense</name>
    <dbReference type="NCBI Taxonomy" id="2794346"/>
    <lineage>
        <taxon>Bacteria</taxon>
        <taxon>Bacillati</taxon>
        <taxon>Bacillota</taxon>
        <taxon>Clostridia</taxon>
        <taxon>Eubacteriales</taxon>
        <taxon>Clostridiaceae</taxon>
        <taxon>Clostridium</taxon>
    </lineage>
</organism>
<dbReference type="AlphaFoldDB" id="A0A949X2G5"/>
<protein>
    <submittedName>
        <fullName evidence="2">Uncharacterized protein</fullName>
    </submittedName>
</protein>
<feature type="transmembrane region" description="Helical" evidence="1">
    <location>
        <begin position="6"/>
        <end position="28"/>
    </location>
</feature>
<name>A0A949X2G5_9CLOT</name>
<evidence type="ECO:0000313" key="2">
    <source>
        <dbReference type="EMBL" id="MBV7273229.1"/>
    </source>
</evidence>
<evidence type="ECO:0000256" key="1">
    <source>
        <dbReference type="SAM" id="Phobius"/>
    </source>
</evidence>